<dbReference type="PANTHER" id="PTHR12606:SF141">
    <property type="entry name" value="GH15225P-RELATED"/>
    <property type="match status" value="1"/>
</dbReference>
<comment type="similarity">
    <text evidence="1">Belongs to the peptidase C48 family.</text>
</comment>
<dbReference type="OrthoDB" id="1939479at2759"/>
<dbReference type="Pfam" id="PF02902">
    <property type="entry name" value="Peptidase_C48"/>
    <property type="match status" value="1"/>
</dbReference>
<dbReference type="GO" id="GO:0060255">
    <property type="term" value="P:regulation of macromolecule metabolic process"/>
    <property type="evidence" value="ECO:0007669"/>
    <property type="project" value="UniProtKB-ARBA"/>
</dbReference>
<evidence type="ECO:0000256" key="5">
    <source>
        <dbReference type="SAM" id="MobiDB-lite"/>
    </source>
</evidence>
<organism evidence="7 8">
    <name type="scientific">Schizopora paradoxa</name>
    <dbReference type="NCBI Taxonomy" id="27342"/>
    <lineage>
        <taxon>Eukaryota</taxon>
        <taxon>Fungi</taxon>
        <taxon>Dikarya</taxon>
        <taxon>Basidiomycota</taxon>
        <taxon>Agaricomycotina</taxon>
        <taxon>Agaricomycetes</taxon>
        <taxon>Hymenochaetales</taxon>
        <taxon>Schizoporaceae</taxon>
        <taxon>Schizopora</taxon>
    </lineage>
</organism>
<dbReference type="PROSITE" id="PS50600">
    <property type="entry name" value="ULP_PROTEASE"/>
    <property type="match status" value="1"/>
</dbReference>
<sequence>MTSQKRPASVALSRYQVHKHRRVASYESHTEPGPHTDDAVDPGIWTKWKDLFRETVSYLMGNQNDSLPRFNFDVPPPTKHSTPKSKCTPRSSTPRRLPPHTNGIAPSNTFASSSTRPSHLPLYLSSSATSSSIANTFATEDEPEYTPRTSRITSQSSSRVPSTSISTVPPDISQDVDSLSRRLRQIDLTTLPPELSRDVQDLSSRLQKMSTSTLTPEVVQNVQDLSCRLPELNFATLSPEHLEEVQDLLRRLRQVNLKGNGVRKPYRGKHIYERRHKVKVKEQRRELFELQKRKGYTSDFSTFEGHLRYAVLLERTNIPPGKPRVPLDQPITEDEEVSHVARAIKRARLSALSPKPARPYSPGLDELNKLNEARKGSLDARLRAKQPRLPDQLPDDELREVEKFKRKRGTVSSAGKEQVNNEHLERLYSPGADGWLNDEIINFYGQLIMDRAELPKYPSVHYFSSFFWPKLTVEGYQKARINRWTKKFDIFKKDYVLLAVNHGGVHWTSAAINFKRKRVESYDSMGYTRPEVFKHLRNYLDLEHKDKKKKPFDFTDWTNFSMEDYPQQENGYDCGVFTCATLEAIARGEERFIFTQANMKYIRNKMILEIGRAKLSDPR</sequence>
<gene>
    <name evidence="7" type="ORF">SCHPADRAFT_863292</name>
</gene>
<dbReference type="GO" id="GO:0016926">
    <property type="term" value="P:protein desumoylation"/>
    <property type="evidence" value="ECO:0007669"/>
    <property type="project" value="TreeGrafter"/>
</dbReference>
<dbReference type="Gene3D" id="3.40.395.10">
    <property type="entry name" value="Adenoviral Proteinase, Chain A"/>
    <property type="match status" value="1"/>
</dbReference>
<feature type="domain" description="Ubiquitin-like protease family profile" evidence="6">
    <location>
        <begin position="417"/>
        <end position="585"/>
    </location>
</feature>
<keyword evidence="8" id="KW-1185">Reference proteome</keyword>
<evidence type="ECO:0000256" key="4">
    <source>
        <dbReference type="ARBA" id="ARBA00022807"/>
    </source>
</evidence>
<dbReference type="InterPro" id="IPR038765">
    <property type="entry name" value="Papain-like_cys_pep_sf"/>
</dbReference>
<dbReference type="AlphaFoldDB" id="A0A0H2S8B3"/>
<evidence type="ECO:0000256" key="3">
    <source>
        <dbReference type="ARBA" id="ARBA00022801"/>
    </source>
</evidence>
<dbReference type="EMBL" id="KQ085882">
    <property type="protein sequence ID" value="KLO20530.1"/>
    <property type="molecule type" value="Genomic_DNA"/>
</dbReference>
<feature type="compositionally biased region" description="Low complexity" evidence="5">
    <location>
        <begin position="84"/>
        <end position="95"/>
    </location>
</feature>
<dbReference type="GO" id="GO:0006508">
    <property type="term" value="P:proteolysis"/>
    <property type="evidence" value="ECO:0007669"/>
    <property type="project" value="UniProtKB-KW"/>
</dbReference>
<name>A0A0H2S8B3_9AGAM</name>
<feature type="region of interest" description="Disordered" evidence="5">
    <location>
        <begin position="21"/>
        <end position="40"/>
    </location>
</feature>
<evidence type="ECO:0000256" key="1">
    <source>
        <dbReference type="ARBA" id="ARBA00005234"/>
    </source>
</evidence>
<dbReference type="GO" id="GO:0080090">
    <property type="term" value="P:regulation of primary metabolic process"/>
    <property type="evidence" value="ECO:0007669"/>
    <property type="project" value="UniProtKB-ARBA"/>
</dbReference>
<protein>
    <submittedName>
        <fullName evidence="7">Cysteine proteinase</fullName>
    </submittedName>
</protein>
<dbReference type="InParanoid" id="A0A0H2S8B3"/>
<feature type="compositionally biased region" description="Low complexity" evidence="5">
    <location>
        <begin position="146"/>
        <end position="173"/>
    </location>
</feature>
<keyword evidence="2" id="KW-0645">Protease</keyword>
<dbReference type="PANTHER" id="PTHR12606">
    <property type="entry name" value="SENTRIN/SUMO-SPECIFIC PROTEASE"/>
    <property type="match status" value="1"/>
</dbReference>
<dbReference type="GO" id="GO:0005634">
    <property type="term" value="C:nucleus"/>
    <property type="evidence" value="ECO:0007669"/>
    <property type="project" value="TreeGrafter"/>
</dbReference>
<evidence type="ECO:0000313" key="8">
    <source>
        <dbReference type="Proteomes" id="UP000053477"/>
    </source>
</evidence>
<evidence type="ECO:0000256" key="2">
    <source>
        <dbReference type="ARBA" id="ARBA00022670"/>
    </source>
</evidence>
<feature type="region of interest" description="Disordered" evidence="5">
    <location>
        <begin position="63"/>
        <end position="117"/>
    </location>
</feature>
<keyword evidence="3" id="KW-0378">Hydrolase</keyword>
<reference evidence="7 8" key="1">
    <citation type="submission" date="2015-04" db="EMBL/GenBank/DDBJ databases">
        <title>Complete genome sequence of Schizopora paradoxa KUC8140, a cosmopolitan wood degrader in East Asia.</title>
        <authorList>
            <consortium name="DOE Joint Genome Institute"/>
            <person name="Min B."/>
            <person name="Park H."/>
            <person name="Jang Y."/>
            <person name="Kim J.-J."/>
            <person name="Kim K.H."/>
            <person name="Pangilinan J."/>
            <person name="Lipzen A."/>
            <person name="Riley R."/>
            <person name="Grigoriev I.V."/>
            <person name="Spatafora J.W."/>
            <person name="Choi I.-G."/>
        </authorList>
    </citation>
    <scope>NUCLEOTIDE SEQUENCE [LARGE SCALE GENOMIC DNA]</scope>
    <source>
        <strain evidence="7 8">KUC8140</strain>
    </source>
</reference>
<dbReference type="Proteomes" id="UP000053477">
    <property type="component" value="Unassembled WGS sequence"/>
</dbReference>
<feature type="compositionally biased region" description="Polar residues" evidence="5">
    <location>
        <begin position="104"/>
        <end position="117"/>
    </location>
</feature>
<dbReference type="STRING" id="27342.A0A0H2S8B3"/>
<keyword evidence="4" id="KW-0788">Thiol protease</keyword>
<feature type="compositionally biased region" description="Basic and acidic residues" evidence="5">
    <location>
        <begin position="28"/>
        <end position="38"/>
    </location>
</feature>
<dbReference type="InterPro" id="IPR003653">
    <property type="entry name" value="Peptidase_C48_C"/>
</dbReference>
<evidence type="ECO:0000313" key="7">
    <source>
        <dbReference type="EMBL" id="KLO20530.1"/>
    </source>
</evidence>
<dbReference type="SUPFAM" id="SSF54001">
    <property type="entry name" value="Cysteine proteinases"/>
    <property type="match status" value="1"/>
</dbReference>
<accession>A0A0H2S8B3</accession>
<dbReference type="GO" id="GO:0016929">
    <property type="term" value="F:deSUMOylase activity"/>
    <property type="evidence" value="ECO:0007669"/>
    <property type="project" value="TreeGrafter"/>
</dbReference>
<feature type="region of interest" description="Disordered" evidence="5">
    <location>
        <begin position="137"/>
        <end position="176"/>
    </location>
</feature>
<evidence type="ECO:0000259" key="6">
    <source>
        <dbReference type="PROSITE" id="PS50600"/>
    </source>
</evidence>
<proteinExistence type="inferred from homology"/>
<dbReference type="FunFam" id="3.40.395.10:FF:000001">
    <property type="entry name" value="Sentrin-specific protease 1"/>
    <property type="match status" value="1"/>
</dbReference>